<name>A0ABV3F8F4_9NOCA</name>
<evidence type="ECO:0000313" key="1">
    <source>
        <dbReference type="EMBL" id="MEV0363977.1"/>
    </source>
</evidence>
<proteinExistence type="predicted"/>
<accession>A0ABV3F8F4</accession>
<comment type="caution">
    <text evidence="1">The sequence shown here is derived from an EMBL/GenBank/DDBJ whole genome shotgun (WGS) entry which is preliminary data.</text>
</comment>
<dbReference type="Proteomes" id="UP001551658">
    <property type="component" value="Unassembled WGS sequence"/>
</dbReference>
<dbReference type="InterPro" id="IPR038461">
    <property type="entry name" value="Schlafen_AlbA_2_dom_sf"/>
</dbReference>
<keyword evidence="2" id="KW-1185">Reference proteome</keyword>
<evidence type="ECO:0008006" key="3">
    <source>
        <dbReference type="Google" id="ProtNLM"/>
    </source>
</evidence>
<organism evidence="1 2">
    <name type="scientific">Nocardia fusca</name>
    <dbReference type="NCBI Taxonomy" id="941183"/>
    <lineage>
        <taxon>Bacteria</taxon>
        <taxon>Bacillati</taxon>
        <taxon>Actinomycetota</taxon>
        <taxon>Actinomycetes</taxon>
        <taxon>Mycobacteriales</taxon>
        <taxon>Nocardiaceae</taxon>
        <taxon>Nocardia</taxon>
    </lineage>
</organism>
<sequence>MASTVRPDSHGWAWYFGGIERTSNGAGIVVKHCDLAAIRVTDLVREFRRAYGHEGESERILVDFDQSTRYSPKNTIVETTSFALLDSRLTVRLSVFTDDRLDVDQLVSRLDNAVGPLLRRVKFTLVEAKADPYGDATPFNHVLCFSVPTRNKTLQDIYTVAEQICTLFDAAETGDLSRETALDLLRAGHASLLIGHPESDWLDVKSDHYDLATDRGKISLASAVARFCNAEGGGIVLVGMDTKRIPGGELIKSVRPVPIDVQTLRRYRQAIENRLFPFPYAMQLETVETSAGQGLVIVSVPPQDEELKPFLVHGAIVDGRVEGAYISIVRRSGEDSIPISAQQIHSTLAAGRALLRRGQLQTGDGQLG</sequence>
<protein>
    <recommendedName>
        <fullName evidence="3">DNA-binding protein</fullName>
    </recommendedName>
</protein>
<evidence type="ECO:0000313" key="2">
    <source>
        <dbReference type="Proteomes" id="UP001551658"/>
    </source>
</evidence>
<dbReference type="Gene3D" id="3.30.950.30">
    <property type="entry name" value="Schlafen, AAA domain"/>
    <property type="match status" value="1"/>
</dbReference>
<dbReference type="EMBL" id="JBFAIH010000007">
    <property type="protein sequence ID" value="MEV0363977.1"/>
    <property type="molecule type" value="Genomic_DNA"/>
</dbReference>
<gene>
    <name evidence="1" type="ORF">AB0H72_14865</name>
</gene>
<dbReference type="RefSeq" id="WP_357978783.1">
    <property type="nucleotide sequence ID" value="NZ_JBFAIH010000007.1"/>
</dbReference>
<reference evidence="1 2" key="1">
    <citation type="submission" date="2024-06" db="EMBL/GenBank/DDBJ databases">
        <title>The Natural Products Discovery Center: Release of the First 8490 Sequenced Strains for Exploring Actinobacteria Biosynthetic Diversity.</title>
        <authorList>
            <person name="Kalkreuter E."/>
            <person name="Kautsar S.A."/>
            <person name="Yang D."/>
            <person name="Bader C.D."/>
            <person name="Teijaro C.N."/>
            <person name="Fluegel L."/>
            <person name="Davis C.M."/>
            <person name="Simpson J.R."/>
            <person name="Lauterbach L."/>
            <person name="Steele A.D."/>
            <person name="Gui C."/>
            <person name="Meng S."/>
            <person name="Li G."/>
            <person name="Viehrig K."/>
            <person name="Ye F."/>
            <person name="Su P."/>
            <person name="Kiefer A.F."/>
            <person name="Nichols A."/>
            <person name="Cepeda A.J."/>
            <person name="Yan W."/>
            <person name="Fan B."/>
            <person name="Jiang Y."/>
            <person name="Adhikari A."/>
            <person name="Zheng C.-J."/>
            <person name="Schuster L."/>
            <person name="Cowan T.M."/>
            <person name="Smanski M.J."/>
            <person name="Chevrette M.G."/>
            <person name="De Carvalho L.P.S."/>
            <person name="Shen B."/>
        </authorList>
    </citation>
    <scope>NUCLEOTIDE SEQUENCE [LARGE SCALE GENOMIC DNA]</scope>
    <source>
        <strain evidence="1 2">NPDC050671</strain>
    </source>
</reference>